<dbReference type="PANTHER" id="PTHR10534:SF2">
    <property type="entry name" value="PYRIDOXAL KINASE"/>
    <property type="match status" value="1"/>
</dbReference>
<sequence length="152" mass="17001">MLSGQSINNEQECLEAINLMHKCGVKTVVVSSGLETATTEFCYGSVCKGLDDSVAQYRFDIPVLPGVFVGTGDVFVSLLLVWMDKLKGDIEMAIQNVIGTLQAILQRTTEKAYHQRDPKKYHPTVAELELQLVQSRIDILYPQIRIKSTRLQ</sequence>
<dbReference type="PANTHER" id="PTHR10534">
    <property type="entry name" value="PYRIDOXAL KINASE"/>
    <property type="match status" value="1"/>
</dbReference>
<dbReference type="GO" id="GO:0009443">
    <property type="term" value="P:pyridoxal 5'-phosphate salvage"/>
    <property type="evidence" value="ECO:0007669"/>
    <property type="project" value="InterPro"/>
</dbReference>
<keyword evidence="3" id="KW-0808">Transferase</keyword>
<evidence type="ECO:0000256" key="4">
    <source>
        <dbReference type="ARBA" id="ARBA00022741"/>
    </source>
</evidence>
<dbReference type="EC" id="2.7.1.35" evidence="2"/>
<dbReference type="GO" id="GO:0008478">
    <property type="term" value="F:pyridoxal kinase activity"/>
    <property type="evidence" value="ECO:0007669"/>
    <property type="project" value="UniProtKB-EC"/>
</dbReference>
<evidence type="ECO:0000256" key="6">
    <source>
        <dbReference type="ARBA" id="ARBA00022840"/>
    </source>
</evidence>
<dbReference type="InterPro" id="IPR004625">
    <property type="entry name" value="PyrdxlKinase"/>
</dbReference>
<evidence type="ECO:0000256" key="5">
    <source>
        <dbReference type="ARBA" id="ARBA00022777"/>
    </source>
</evidence>
<name>A0A915PML5_9BILA</name>
<dbReference type="SUPFAM" id="SSF53613">
    <property type="entry name" value="Ribokinase-like"/>
    <property type="match status" value="1"/>
</dbReference>
<protein>
    <recommendedName>
        <fullName evidence="2">pyridoxal kinase</fullName>
        <ecNumber evidence="2">2.7.1.35</ecNumber>
    </recommendedName>
    <alternativeName>
        <fullName evidence="7">Pyridoxine kinase</fullName>
    </alternativeName>
</protein>
<evidence type="ECO:0000256" key="2">
    <source>
        <dbReference type="ARBA" id="ARBA00012104"/>
    </source>
</evidence>
<keyword evidence="8" id="KW-0812">Transmembrane</keyword>
<dbReference type="Gene3D" id="3.40.1190.20">
    <property type="match status" value="1"/>
</dbReference>
<accession>A0A915PML5</accession>
<dbReference type="GO" id="GO:0005829">
    <property type="term" value="C:cytosol"/>
    <property type="evidence" value="ECO:0007669"/>
    <property type="project" value="TreeGrafter"/>
</dbReference>
<evidence type="ECO:0000256" key="1">
    <source>
        <dbReference type="ARBA" id="ARBA00008805"/>
    </source>
</evidence>
<keyword evidence="9" id="KW-1185">Reference proteome</keyword>
<evidence type="ECO:0000313" key="9">
    <source>
        <dbReference type="Proteomes" id="UP000887581"/>
    </source>
</evidence>
<dbReference type="InterPro" id="IPR029056">
    <property type="entry name" value="Ribokinase-like"/>
</dbReference>
<keyword evidence="4" id="KW-0547">Nucleotide-binding</keyword>
<proteinExistence type="inferred from homology"/>
<dbReference type="GO" id="GO:0005524">
    <property type="term" value="F:ATP binding"/>
    <property type="evidence" value="ECO:0007669"/>
    <property type="project" value="UniProtKB-KW"/>
</dbReference>
<keyword evidence="8" id="KW-0472">Membrane</keyword>
<evidence type="ECO:0000256" key="8">
    <source>
        <dbReference type="SAM" id="Phobius"/>
    </source>
</evidence>
<evidence type="ECO:0000256" key="7">
    <source>
        <dbReference type="ARBA" id="ARBA00032808"/>
    </source>
</evidence>
<evidence type="ECO:0000313" key="10">
    <source>
        <dbReference type="WBParaSite" id="sdigi.contig253.g6707.t1"/>
    </source>
</evidence>
<evidence type="ECO:0000256" key="3">
    <source>
        <dbReference type="ARBA" id="ARBA00022679"/>
    </source>
</evidence>
<keyword evidence="8" id="KW-1133">Transmembrane helix</keyword>
<organism evidence="9 10">
    <name type="scientific">Setaria digitata</name>
    <dbReference type="NCBI Taxonomy" id="48799"/>
    <lineage>
        <taxon>Eukaryota</taxon>
        <taxon>Metazoa</taxon>
        <taxon>Ecdysozoa</taxon>
        <taxon>Nematoda</taxon>
        <taxon>Chromadorea</taxon>
        <taxon>Rhabditida</taxon>
        <taxon>Spirurina</taxon>
        <taxon>Spiruromorpha</taxon>
        <taxon>Filarioidea</taxon>
        <taxon>Setariidae</taxon>
        <taxon>Setaria</taxon>
    </lineage>
</organism>
<reference evidence="10" key="1">
    <citation type="submission" date="2022-11" db="UniProtKB">
        <authorList>
            <consortium name="WormBaseParasite"/>
        </authorList>
    </citation>
    <scope>IDENTIFICATION</scope>
</reference>
<dbReference type="Proteomes" id="UP000887581">
    <property type="component" value="Unplaced"/>
</dbReference>
<keyword evidence="6" id="KW-0067">ATP-binding</keyword>
<feature type="transmembrane region" description="Helical" evidence="8">
    <location>
        <begin position="63"/>
        <end position="82"/>
    </location>
</feature>
<dbReference type="WBParaSite" id="sdigi.contig253.g6707.t1">
    <property type="protein sequence ID" value="sdigi.contig253.g6707.t1"/>
    <property type="gene ID" value="sdigi.contig253.g6707"/>
</dbReference>
<dbReference type="AlphaFoldDB" id="A0A915PML5"/>
<keyword evidence="5" id="KW-0418">Kinase</keyword>
<comment type="similarity">
    <text evidence="1">Belongs to the pyridoxine kinase family.</text>
</comment>